<dbReference type="AlphaFoldDB" id="A0A0E9Y1R5"/>
<protein>
    <submittedName>
        <fullName evidence="1">Uncharacterized protein</fullName>
    </submittedName>
</protein>
<evidence type="ECO:0000313" key="1">
    <source>
        <dbReference type="EMBL" id="JAI07929.1"/>
    </source>
</evidence>
<accession>A0A0E9Y1R5</accession>
<sequence>MSHLTLAALGLHNQLFKNGSWFAQRMMFHSLEEQRNSVPRTIHGTLLLAMETHPEAMISVSQPGAARYVTVMGKGHEFHTTLFPNPKPSIHRLSELSLHPVYEAHGVRDTVK</sequence>
<reference evidence="1" key="1">
    <citation type="submission" date="2014-11" db="EMBL/GenBank/DDBJ databases">
        <authorList>
            <person name="Amaro Gonzalez C."/>
        </authorList>
    </citation>
    <scope>NUCLEOTIDE SEQUENCE</scope>
</reference>
<dbReference type="EMBL" id="GBXM01000649">
    <property type="protein sequence ID" value="JAI07929.1"/>
    <property type="molecule type" value="Transcribed_RNA"/>
</dbReference>
<name>A0A0E9Y1R5_ANGAN</name>
<reference evidence="1" key="2">
    <citation type="journal article" date="2015" name="Fish Shellfish Immunol.">
        <title>Early steps in the European eel (Anguilla anguilla)-Vibrio vulnificus interaction in the gills: Role of the RtxA13 toxin.</title>
        <authorList>
            <person name="Callol A."/>
            <person name="Pajuelo D."/>
            <person name="Ebbesson L."/>
            <person name="Teles M."/>
            <person name="MacKenzie S."/>
            <person name="Amaro C."/>
        </authorList>
    </citation>
    <scope>NUCLEOTIDE SEQUENCE</scope>
</reference>
<proteinExistence type="predicted"/>
<organism evidence="1">
    <name type="scientific">Anguilla anguilla</name>
    <name type="common">European freshwater eel</name>
    <name type="synonym">Muraena anguilla</name>
    <dbReference type="NCBI Taxonomy" id="7936"/>
    <lineage>
        <taxon>Eukaryota</taxon>
        <taxon>Metazoa</taxon>
        <taxon>Chordata</taxon>
        <taxon>Craniata</taxon>
        <taxon>Vertebrata</taxon>
        <taxon>Euteleostomi</taxon>
        <taxon>Actinopterygii</taxon>
        <taxon>Neopterygii</taxon>
        <taxon>Teleostei</taxon>
        <taxon>Anguilliformes</taxon>
        <taxon>Anguillidae</taxon>
        <taxon>Anguilla</taxon>
    </lineage>
</organism>